<accession>A0AAQ4RJK7</accession>
<dbReference type="InterPro" id="IPR042986">
    <property type="entry name" value="PLEKHS1"/>
</dbReference>
<name>A0AAQ4RJK7_GASAC</name>
<feature type="compositionally biased region" description="Basic and acidic residues" evidence="2">
    <location>
        <begin position="179"/>
        <end position="189"/>
    </location>
</feature>
<dbReference type="GeneTree" id="ENSGT00390000006729"/>
<dbReference type="InterPro" id="IPR011993">
    <property type="entry name" value="PH-like_dom_sf"/>
</dbReference>
<dbReference type="Gene3D" id="2.30.29.30">
    <property type="entry name" value="Pleckstrin-homology domain (PH domain)/Phosphotyrosine-binding domain (PTB)"/>
    <property type="match status" value="1"/>
</dbReference>
<dbReference type="Ensembl" id="ENSGACT00000059263.1">
    <property type="protein sequence ID" value="ENSGACP00000062783.1"/>
    <property type="gene ID" value="ENSGACG00000006558.2"/>
</dbReference>
<feature type="region of interest" description="Disordered" evidence="2">
    <location>
        <begin position="177"/>
        <end position="214"/>
    </location>
</feature>
<dbReference type="Pfam" id="PF00169">
    <property type="entry name" value="PH"/>
    <property type="match status" value="1"/>
</dbReference>
<evidence type="ECO:0000259" key="3">
    <source>
        <dbReference type="PROSITE" id="PS50003"/>
    </source>
</evidence>
<keyword evidence="1" id="KW-0175">Coiled coil</keyword>
<reference evidence="4 5" key="1">
    <citation type="journal article" date="2021" name="G3 (Bethesda)">
        <title>Improved contiguity of the threespine stickleback genome using long-read sequencing.</title>
        <authorList>
            <person name="Nath S."/>
            <person name="Shaw D.E."/>
            <person name="White M.A."/>
        </authorList>
    </citation>
    <scope>NUCLEOTIDE SEQUENCE [LARGE SCALE GENOMIC DNA]</scope>
    <source>
        <strain evidence="4 5">Lake Benthic</strain>
    </source>
</reference>
<dbReference type="RefSeq" id="XP_040032483.1">
    <property type="nucleotide sequence ID" value="XM_040176549.1"/>
</dbReference>
<dbReference type="SMART" id="SM00233">
    <property type="entry name" value="PH"/>
    <property type="match status" value="1"/>
</dbReference>
<dbReference type="KEGG" id="gat:120819286"/>
<reference evidence="4" key="2">
    <citation type="submission" date="2025-08" db="UniProtKB">
        <authorList>
            <consortium name="Ensembl"/>
        </authorList>
    </citation>
    <scope>IDENTIFICATION</scope>
</reference>
<dbReference type="PANTHER" id="PTHR47014">
    <property type="entry name" value="PLECKSTRIN HOMOLOGY DOMAIN-CONTAINING FAMILY S MEMBER 1"/>
    <property type="match status" value="1"/>
</dbReference>
<evidence type="ECO:0000256" key="1">
    <source>
        <dbReference type="SAM" id="Coils"/>
    </source>
</evidence>
<reference evidence="4" key="3">
    <citation type="submission" date="2025-09" db="UniProtKB">
        <authorList>
            <consortium name="Ensembl"/>
        </authorList>
    </citation>
    <scope>IDENTIFICATION</scope>
</reference>
<dbReference type="InterPro" id="IPR001849">
    <property type="entry name" value="PH_domain"/>
</dbReference>
<dbReference type="PROSITE" id="PS50003">
    <property type="entry name" value="PH_DOMAIN"/>
    <property type="match status" value="1"/>
</dbReference>
<feature type="domain" description="PH" evidence="3">
    <location>
        <begin position="24"/>
        <end position="142"/>
    </location>
</feature>
<feature type="compositionally biased region" description="Basic and acidic residues" evidence="2">
    <location>
        <begin position="330"/>
        <end position="343"/>
    </location>
</feature>
<dbReference type="GeneID" id="120819286"/>
<protein>
    <submittedName>
        <fullName evidence="4">Pleckstrin homology domain containing S1, tandem duplicate 2</fullName>
    </submittedName>
</protein>
<evidence type="ECO:0000256" key="2">
    <source>
        <dbReference type="SAM" id="MobiDB-lite"/>
    </source>
</evidence>
<evidence type="ECO:0000313" key="5">
    <source>
        <dbReference type="Proteomes" id="UP000007635"/>
    </source>
</evidence>
<evidence type="ECO:0000313" key="4">
    <source>
        <dbReference type="Ensembl" id="ENSGACP00000062783.1"/>
    </source>
</evidence>
<feature type="region of interest" description="Disordered" evidence="2">
    <location>
        <begin position="284"/>
        <end position="343"/>
    </location>
</feature>
<keyword evidence="5" id="KW-1185">Reference proteome</keyword>
<dbReference type="AlphaFoldDB" id="A0AAQ4RJK7"/>
<sequence length="498" mass="56952">MIKSQKNTVNKGGTVFYRPVKNTAEVRSGYLFKSPPQKLVKTQKWKRRYFVLFKIDEQEHLLKYFKSPEEKDSPLGAIDLSQISLLYKNPAKHGRWPWVEKVLKCSASCVFLIKAAEREYFLAADNSEEADGWFADLYEALKARPHQRMSSEEMFFGPPTVEVISYPILRIKTSAAAHPEVEQKTRSKSDPLSNTLETNSKEPKAEDHSKRRVSEPVYDYPKTFKTKTRAGNLTIRRKSFDAIYETMSGIIAEQAACESDCESEDCEVKAGSLMRSVTNAFEKMRTPVPPLPSFNEETADEDRKERRSTSDFSSSSSDNGAVSPAEMLEDLNRKERVRSAEREKDFRHRIADLKTQLTEVERNTRKERRLTPYFSSKSLEEKLEGQNGQTRERSGSIESIDITPREIDFQVTLADLKKYLILTEVDGKPSVSGWTCQPQPVCLFHREDRILAINDLLTTSLQEFNMYLSKCLKNEVKLTTLRLPGSQPLHSPDCPCSD</sequence>
<organism evidence="4 5">
    <name type="scientific">Gasterosteus aculeatus aculeatus</name>
    <name type="common">three-spined stickleback</name>
    <dbReference type="NCBI Taxonomy" id="481459"/>
    <lineage>
        <taxon>Eukaryota</taxon>
        <taxon>Metazoa</taxon>
        <taxon>Chordata</taxon>
        <taxon>Craniata</taxon>
        <taxon>Vertebrata</taxon>
        <taxon>Euteleostomi</taxon>
        <taxon>Actinopterygii</taxon>
        <taxon>Neopterygii</taxon>
        <taxon>Teleostei</taxon>
        <taxon>Neoteleostei</taxon>
        <taxon>Acanthomorphata</taxon>
        <taxon>Eupercaria</taxon>
        <taxon>Perciformes</taxon>
        <taxon>Cottioidei</taxon>
        <taxon>Gasterosteales</taxon>
        <taxon>Gasterosteidae</taxon>
        <taxon>Gasterosteus</taxon>
    </lineage>
</organism>
<dbReference type="Proteomes" id="UP000007635">
    <property type="component" value="Chromosome V"/>
</dbReference>
<feature type="coiled-coil region" evidence="1">
    <location>
        <begin position="343"/>
        <end position="370"/>
    </location>
</feature>
<dbReference type="PANTHER" id="PTHR47014:SF1">
    <property type="entry name" value="PLECKSTRIN HOMOLOGY DOMAIN-CONTAINING FAMILY S MEMBER 1"/>
    <property type="match status" value="1"/>
</dbReference>
<dbReference type="SUPFAM" id="SSF50729">
    <property type="entry name" value="PH domain-like"/>
    <property type="match status" value="1"/>
</dbReference>
<proteinExistence type="predicted"/>
<feature type="compositionally biased region" description="Basic and acidic residues" evidence="2">
    <location>
        <begin position="199"/>
        <end position="214"/>
    </location>
</feature>